<dbReference type="Proteomes" id="UP000054544">
    <property type="component" value="Unassembled WGS sequence"/>
</dbReference>
<name>A0A0D9NP38_METAN</name>
<protein>
    <submittedName>
        <fullName evidence="1">Uncharacterized protein</fullName>
    </submittedName>
</protein>
<evidence type="ECO:0000313" key="1">
    <source>
        <dbReference type="EMBL" id="KJK75714.1"/>
    </source>
</evidence>
<sequence>MDDYFEERFFVSGIFIFSNRSQLAHGRNVVQIDVADAIVAVSTTKTLHHYLGLDMTRASFRPLGQWNQNLGSRWSLIVGTMQIVHAQQASPLAGEECGDLEAAGFNTD</sequence>
<dbReference type="AlphaFoldDB" id="A0A0D9NP38"/>
<accession>A0A0D9NP38</accession>
<keyword evidence="2" id="KW-1185">Reference proteome</keyword>
<proteinExistence type="predicted"/>
<organism evidence="1 2">
    <name type="scientific">Metarhizium anisopliae BRIP 53293</name>
    <dbReference type="NCBI Taxonomy" id="1291518"/>
    <lineage>
        <taxon>Eukaryota</taxon>
        <taxon>Fungi</taxon>
        <taxon>Dikarya</taxon>
        <taxon>Ascomycota</taxon>
        <taxon>Pezizomycotina</taxon>
        <taxon>Sordariomycetes</taxon>
        <taxon>Hypocreomycetidae</taxon>
        <taxon>Hypocreales</taxon>
        <taxon>Clavicipitaceae</taxon>
        <taxon>Metarhizium</taxon>
    </lineage>
</organism>
<gene>
    <name evidence="1" type="ORF">H634G_09078</name>
</gene>
<evidence type="ECO:0000313" key="2">
    <source>
        <dbReference type="Proteomes" id="UP000054544"/>
    </source>
</evidence>
<reference evidence="2" key="1">
    <citation type="journal article" date="2014" name="BMC Genomics">
        <title>The genome sequence of the biocontrol fungus Metarhizium anisopliae and comparative genomics of Metarhizium species.</title>
        <authorList>
            <person name="Pattemore J.A."/>
            <person name="Hane J.K."/>
            <person name="Williams A.H."/>
            <person name="Wilson B.A."/>
            <person name="Stodart B.J."/>
            <person name="Ash G.J."/>
        </authorList>
    </citation>
    <scope>NUCLEOTIDE SEQUENCE [LARGE SCALE GENOMIC DNA]</scope>
    <source>
        <strain evidence="2">BRIP 53293</strain>
    </source>
</reference>
<dbReference type="EMBL" id="KE384749">
    <property type="protein sequence ID" value="KJK75714.1"/>
    <property type="molecule type" value="Genomic_DNA"/>
</dbReference>